<dbReference type="Proteomes" id="UP000829398">
    <property type="component" value="Chromosome 6"/>
</dbReference>
<comment type="caution">
    <text evidence="1">The sequence shown here is derived from an EMBL/GenBank/DDBJ whole genome shotgun (WGS) entry which is preliminary data.</text>
</comment>
<keyword evidence="2" id="KW-1185">Reference proteome</keyword>
<accession>A0ACB8JP31</accession>
<protein>
    <submittedName>
        <fullName evidence="1">PHD-type domain-containing protein</fullName>
    </submittedName>
</protein>
<reference evidence="2" key="1">
    <citation type="journal article" date="2023" name="Hortic. Res.">
        <title>A chromosome-level phased genome enabling allele-level studies in sweet orange: a case study on citrus Huanglongbing tolerance.</title>
        <authorList>
            <person name="Wu B."/>
            <person name="Yu Q."/>
            <person name="Deng Z."/>
            <person name="Duan Y."/>
            <person name="Luo F."/>
            <person name="Gmitter F. Jr."/>
        </authorList>
    </citation>
    <scope>NUCLEOTIDE SEQUENCE [LARGE SCALE GENOMIC DNA]</scope>
    <source>
        <strain evidence="2">cv. Valencia</strain>
    </source>
</reference>
<gene>
    <name evidence="1" type="ORF">KPL71_017426</name>
</gene>
<proteinExistence type="predicted"/>
<dbReference type="EMBL" id="CM039175">
    <property type="protein sequence ID" value="KAH9734589.1"/>
    <property type="molecule type" value="Genomic_DNA"/>
</dbReference>
<name>A0ACB8JP31_CITSI</name>
<evidence type="ECO:0000313" key="2">
    <source>
        <dbReference type="Proteomes" id="UP000829398"/>
    </source>
</evidence>
<organism evidence="1 2">
    <name type="scientific">Citrus sinensis</name>
    <name type="common">Sweet orange</name>
    <name type="synonym">Citrus aurantium var. sinensis</name>
    <dbReference type="NCBI Taxonomy" id="2711"/>
    <lineage>
        <taxon>Eukaryota</taxon>
        <taxon>Viridiplantae</taxon>
        <taxon>Streptophyta</taxon>
        <taxon>Embryophyta</taxon>
        <taxon>Tracheophyta</taxon>
        <taxon>Spermatophyta</taxon>
        <taxon>Magnoliopsida</taxon>
        <taxon>eudicotyledons</taxon>
        <taxon>Gunneridae</taxon>
        <taxon>Pentapetalae</taxon>
        <taxon>rosids</taxon>
        <taxon>malvids</taxon>
        <taxon>Sapindales</taxon>
        <taxon>Rutaceae</taxon>
        <taxon>Aurantioideae</taxon>
        <taxon>Citrus</taxon>
    </lineage>
</organism>
<evidence type="ECO:0000313" key="1">
    <source>
        <dbReference type="EMBL" id="KAH9734589.1"/>
    </source>
</evidence>
<sequence length="918" mass="101646">MKRELDYELAGSLDETSTQSLPQAGIQASDCVKAACENVRCKRFKVTKVNGFIVYSRVKRSRFSNSDDLLEDDVIDKRINSKIHEGRINKVVKNVLNENGILESVVEEENQLVQMTVENVIEETVKGKKAPICKEEPISKVECFPRKEGGSEVSNGLNKKCLKRPSAMKPKVEPVEVLVTQSEGFGNESMSLIEVEAIAEGSALTSPKKNLELKMSKKISLNKKPMTVTELFETGLLDGVSVVYMGGIKASGLRGIIRDGGILCSCSLCNGCRVIPPSKFEIHACKQYRRASQYICFENGKSLLEVLRACRSVPLPMLKATLQSALSSLPEEKSFACVRCKGTFPITCVGKTGPGPLCNSCVKSKKPQGTMTYTTGIRIRASGPKLVSRSSENDSMCISYQNNKRERKKTRKLLEADLVSKSSSKSVSLRNLLKTRSPWELTRNSSRPGLIANSTPVTSVHKSSQSQRQRKITKKSKKTVLISKPFENDSPPLSFPNKSRWNITPKDQRLHKLVFDESGLPDGTEVGYYACGQKLLEGYKNGLGIICHCCNSEVSPSQFEAHAECASLSSIPQGDWYCKYCQNMFERKRFLQHDANAVEAGRVSGVDSVEQITKRCIRIVKNLEAELSGCLLCRGCDFSKSGFGPRTILLCDQCEREFHVGCLKKHKMADLRELPKGKWFCCMDCSRINSVLQNLLVQEAEKLPEFHLNAIKKYAGNSLETVSDIDVRWQLLSGKAATPETRLLLSQAVAIFHDCFDPIVDSISGRDLIPSMVYGRNLRGQEFGGMYCAILTVNSSVVSAGILRVFGQEVAELPLVATSKINHGKGYFQLLFSCIEKLLSFLRVKSIVLPAAEEAESIWTDKFGFKKIDPELLSIYRKRCSQLVTFKGTSMLQKRVPACRIGSSSTDSTECVSGVEVG</sequence>